<protein>
    <submittedName>
        <fullName evidence="4">Ribonuclease III domain-containing protein</fullName>
    </submittedName>
</protein>
<dbReference type="SUPFAM" id="SSF69065">
    <property type="entry name" value="RNase III domain-like"/>
    <property type="match status" value="2"/>
</dbReference>
<dbReference type="GO" id="GO:0004525">
    <property type="term" value="F:ribonuclease III activity"/>
    <property type="evidence" value="ECO:0007669"/>
    <property type="project" value="InterPro"/>
</dbReference>
<feature type="domain" description="RNase III" evidence="3">
    <location>
        <begin position="85"/>
        <end position="204"/>
    </location>
</feature>
<dbReference type="PROSITE" id="PS50142">
    <property type="entry name" value="RNASE_3_2"/>
    <property type="match status" value="2"/>
</dbReference>
<feature type="signal peptide" evidence="2">
    <location>
        <begin position="1"/>
        <end position="26"/>
    </location>
</feature>
<dbReference type="EMBL" id="PKPP01001285">
    <property type="protein sequence ID" value="PWA83949.1"/>
    <property type="molecule type" value="Genomic_DNA"/>
</dbReference>
<feature type="domain" description="RNase III" evidence="3">
    <location>
        <begin position="428"/>
        <end position="547"/>
    </location>
</feature>
<dbReference type="GO" id="GO:0010468">
    <property type="term" value="P:regulation of gene expression"/>
    <property type="evidence" value="ECO:0007669"/>
    <property type="project" value="TreeGrafter"/>
</dbReference>
<organism evidence="4 5">
    <name type="scientific">Artemisia annua</name>
    <name type="common">Sweet wormwood</name>
    <dbReference type="NCBI Taxonomy" id="35608"/>
    <lineage>
        <taxon>Eukaryota</taxon>
        <taxon>Viridiplantae</taxon>
        <taxon>Streptophyta</taxon>
        <taxon>Embryophyta</taxon>
        <taxon>Tracheophyta</taxon>
        <taxon>Spermatophyta</taxon>
        <taxon>Magnoliopsida</taxon>
        <taxon>eudicotyledons</taxon>
        <taxon>Gunneridae</taxon>
        <taxon>Pentapetalae</taxon>
        <taxon>asterids</taxon>
        <taxon>campanulids</taxon>
        <taxon>Asterales</taxon>
        <taxon>Asteraceae</taxon>
        <taxon>Asteroideae</taxon>
        <taxon>Anthemideae</taxon>
        <taxon>Artemisiinae</taxon>
        <taxon>Artemisia</taxon>
    </lineage>
</organism>
<dbReference type="InterPro" id="IPR036389">
    <property type="entry name" value="RNase_III_sf"/>
</dbReference>
<sequence length="567" mass="62138">MYLRSTLPVLLIIAAVIFSSPPTVLARSSQSSQSFSDVLEEFLNNLTYELTNIGLLRDSSYSEENNKDFGILTRSQSSSSFSLALETLQKHLNYEFKNIGLLRRAMTHSSYSEENNKAFSILGESIIETTVALRALTKDIDISSKDLNDKISEVSKVDTSCAVDGMRLGLQNVVRVSSNTDSSTSSVVCGAFRAIFGAIALDTGKIDGAGNVFWVVHGGAGKAVPVYDCDFQNSGLIPNEMANSAYLKENKKASNIIGARLIKKFDLTDGKLVSSKDLNSTVSKVSARSQSSPQFLSFDRETYGKLAASLPRSLLFDLTFENFENSARSQSSPPFSLDRETYLKLFASSLPRSSLFDRTLEKFKNSTRLQSSAWTSLLADLETHQNSAQAESSRSFRSAPETNQKHLNCDCYQISAQPRLSSSFSASLETLQKQLNYGFQNVVLLRQAMTHSSYSLENNKEFSILGETLIETTVSLRLSTKDLEISLKDLNDKMSEVLKVDTSCAADGKRLGLQNIVRVSSSTDSSTSSIVCDAFRAIIWAIALDSGKCDDAHNVFWAVHGGDGKAI</sequence>
<dbReference type="Pfam" id="PF14622">
    <property type="entry name" value="Ribonucleas_3_3"/>
    <property type="match status" value="2"/>
</dbReference>
<name>A0A2U1PE06_ARTAN</name>
<dbReference type="GO" id="GO:0005634">
    <property type="term" value="C:nucleus"/>
    <property type="evidence" value="ECO:0007669"/>
    <property type="project" value="TreeGrafter"/>
</dbReference>
<dbReference type="STRING" id="35608.A0A2U1PE06"/>
<evidence type="ECO:0000256" key="1">
    <source>
        <dbReference type="ARBA" id="ARBA00022884"/>
    </source>
</evidence>
<dbReference type="InterPro" id="IPR000999">
    <property type="entry name" value="RNase_III_dom"/>
</dbReference>
<evidence type="ECO:0000313" key="4">
    <source>
        <dbReference type="EMBL" id="PWA83949.1"/>
    </source>
</evidence>
<dbReference type="PANTHER" id="PTHR11207:SF0">
    <property type="entry name" value="RIBONUCLEASE 3"/>
    <property type="match status" value="1"/>
</dbReference>
<comment type="caution">
    <text evidence="4">The sequence shown here is derived from an EMBL/GenBank/DDBJ whole genome shotgun (WGS) entry which is preliminary data.</text>
</comment>
<keyword evidence="5" id="KW-1185">Reference proteome</keyword>
<dbReference type="GO" id="GO:0006396">
    <property type="term" value="P:RNA processing"/>
    <property type="evidence" value="ECO:0007669"/>
    <property type="project" value="InterPro"/>
</dbReference>
<keyword evidence="2" id="KW-0732">Signal</keyword>
<dbReference type="OrthoDB" id="1925749at2759"/>
<reference evidence="4 5" key="1">
    <citation type="journal article" date="2018" name="Mol. Plant">
        <title>The genome of Artemisia annua provides insight into the evolution of Asteraceae family and artemisinin biosynthesis.</title>
        <authorList>
            <person name="Shen Q."/>
            <person name="Zhang L."/>
            <person name="Liao Z."/>
            <person name="Wang S."/>
            <person name="Yan T."/>
            <person name="Shi P."/>
            <person name="Liu M."/>
            <person name="Fu X."/>
            <person name="Pan Q."/>
            <person name="Wang Y."/>
            <person name="Lv Z."/>
            <person name="Lu X."/>
            <person name="Zhang F."/>
            <person name="Jiang W."/>
            <person name="Ma Y."/>
            <person name="Chen M."/>
            <person name="Hao X."/>
            <person name="Li L."/>
            <person name="Tang Y."/>
            <person name="Lv G."/>
            <person name="Zhou Y."/>
            <person name="Sun X."/>
            <person name="Brodelius P.E."/>
            <person name="Rose J.K.C."/>
            <person name="Tang K."/>
        </authorList>
    </citation>
    <scope>NUCLEOTIDE SEQUENCE [LARGE SCALE GENOMIC DNA]</scope>
    <source>
        <strain evidence="5">cv. Huhao1</strain>
        <tissue evidence="4">Leaf</tissue>
    </source>
</reference>
<feature type="chain" id="PRO_5015613001" evidence="2">
    <location>
        <begin position="27"/>
        <end position="567"/>
    </location>
</feature>
<evidence type="ECO:0000313" key="5">
    <source>
        <dbReference type="Proteomes" id="UP000245207"/>
    </source>
</evidence>
<dbReference type="AlphaFoldDB" id="A0A2U1PE06"/>
<dbReference type="SMART" id="SM00535">
    <property type="entry name" value="RIBOc"/>
    <property type="match status" value="2"/>
</dbReference>
<proteinExistence type="predicted"/>
<evidence type="ECO:0000259" key="3">
    <source>
        <dbReference type="PROSITE" id="PS50142"/>
    </source>
</evidence>
<accession>A0A2U1PE06</accession>
<dbReference type="GO" id="GO:0003725">
    <property type="term" value="F:double-stranded RNA binding"/>
    <property type="evidence" value="ECO:0007669"/>
    <property type="project" value="TreeGrafter"/>
</dbReference>
<dbReference type="PANTHER" id="PTHR11207">
    <property type="entry name" value="RIBONUCLEASE III"/>
    <property type="match status" value="1"/>
</dbReference>
<keyword evidence="1" id="KW-0694">RNA-binding</keyword>
<evidence type="ECO:0000256" key="2">
    <source>
        <dbReference type="SAM" id="SignalP"/>
    </source>
</evidence>
<gene>
    <name evidence="4" type="ORF">CTI12_AA161830</name>
</gene>
<dbReference type="Gene3D" id="1.10.1520.10">
    <property type="entry name" value="Ribonuclease III domain"/>
    <property type="match status" value="2"/>
</dbReference>
<dbReference type="Proteomes" id="UP000245207">
    <property type="component" value="Unassembled WGS sequence"/>
</dbReference>